<proteinExistence type="predicted"/>
<organism evidence="2 3">
    <name type="scientific">Hoylesella timonensis</name>
    <dbReference type="NCBI Taxonomy" id="386414"/>
    <lineage>
        <taxon>Bacteria</taxon>
        <taxon>Pseudomonadati</taxon>
        <taxon>Bacteroidota</taxon>
        <taxon>Bacteroidia</taxon>
        <taxon>Bacteroidales</taxon>
        <taxon>Prevotellaceae</taxon>
        <taxon>Hoylesella</taxon>
    </lineage>
</organism>
<reference evidence="2 3" key="1">
    <citation type="submission" date="2017-03" db="EMBL/GenBank/DDBJ databases">
        <authorList>
            <person name="Afonso C.L."/>
            <person name="Miller P.J."/>
            <person name="Scott M.A."/>
            <person name="Spackman E."/>
            <person name="Goraichik I."/>
            <person name="Dimitrov K.M."/>
            <person name="Suarez D.L."/>
            <person name="Swayne D.E."/>
        </authorList>
    </citation>
    <scope>NUCLEOTIDE SEQUENCE [LARGE SCALE GENOMIC DNA]</scope>
    <source>
        <strain evidence="2 3">DNF00076</strain>
    </source>
</reference>
<evidence type="ECO:0000313" key="3">
    <source>
        <dbReference type="Proteomes" id="UP000236634"/>
    </source>
</evidence>
<protein>
    <submittedName>
        <fullName evidence="2">Uncharacterized protein</fullName>
    </submittedName>
</protein>
<feature type="region of interest" description="Disordered" evidence="1">
    <location>
        <begin position="81"/>
        <end position="100"/>
    </location>
</feature>
<dbReference type="EMBL" id="NBAX01000002">
    <property type="protein sequence ID" value="PNP95944.1"/>
    <property type="molecule type" value="Genomic_DNA"/>
</dbReference>
<dbReference type="Proteomes" id="UP000236634">
    <property type="component" value="Unassembled WGS sequence"/>
</dbReference>
<accession>A0A2K0XN62</accession>
<evidence type="ECO:0000256" key="1">
    <source>
        <dbReference type="SAM" id="MobiDB-lite"/>
    </source>
</evidence>
<name>A0A2K0XN62_9BACT</name>
<sequence length="100" mass="11850">MHRHALFGKNRIVEQQMLQTRHRRIVLWYRIAPDVTGIVERNFNWMIVQDIIQQPRLCAMAGKNFNRMIVQDIMQQQRLRAMAGQSPKSLQPKATPWVNV</sequence>
<comment type="caution">
    <text evidence="2">The sequence shown here is derived from an EMBL/GenBank/DDBJ whole genome shotgun (WGS) entry which is preliminary data.</text>
</comment>
<evidence type="ECO:0000313" key="2">
    <source>
        <dbReference type="EMBL" id="PNP95944.1"/>
    </source>
</evidence>
<gene>
    <name evidence="2" type="ORF">BFS16_02500</name>
</gene>
<dbReference type="AlphaFoldDB" id="A0A2K0XN62"/>